<proteinExistence type="predicted"/>
<organism evidence="2 3">
    <name type="scientific">Acinetobacter pollinis</name>
    <dbReference type="NCBI Taxonomy" id="2605270"/>
    <lineage>
        <taxon>Bacteria</taxon>
        <taxon>Pseudomonadati</taxon>
        <taxon>Pseudomonadota</taxon>
        <taxon>Gammaproteobacteria</taxon>
        <taxon>Moraxellales</taxon>
        <taxon>Moraxellaceae</taxon>
        <taxon>Acinetobacter</taxon>
    </lineage>
</organism>
<evidence type="ECO:0000313" key="2">
    <source>
        <dbReference type="EMBL" id="MEB5477888.1"/>
    </source>
</evidence>
<sequence length="101" mass="11226">MSHQVQLLEVLRLWWQEGITLNGILMSITIAVLRMMYSGASWTATVFEGLLCGALSMTAVSTMDYFNIPKDLTVAIGGFIGFIGVKKVSLLINRILDKKFK</sequence>
<keyword evidence="3" id="KW-1185">Reference proteome</keyword>
<dbReference type="EMBL" id="VTDN01000019">
    <property type="protein sequence ID" value="MEB5477888.1"/>
    <property type="molecule type" value="Genomic_DNA"/>
</dbReference>
<protein>
    <submittedName>
        <fullName evidence="2">Phage holin, lambda family</fullName>
    </submittedName>
</protein>
<dbReference type="Pfam" id="PF05106">
    <property type="entry name" value="Phage_holin_3_1"/>
    <property type="match status" value="1"/>
</dbReference>
<name>A0ABU6DYE7_9GAMM</name>
<keyword evidence="1" id="KW-0472">Membrane</keyword>
<gene>
    <name evidence="2" type="ORF">I2F25_12720</name>
</gene>
<feature type="transmembrane region" description="Helical" evidence="1">
    <location>
        <begin position="72"/>
        <end position="92"/>
    </location>
</feature>
<comment type="caution">
    <text evidence="2">The sequence shown here is derived from an EMBL/GenBank/DDBJ whole genome shotgun (WGS) entry which is preliminary data.</text>
</comment>
<dbReference type="RefSeq" id="WP_195772273.1">
    <property type="nucleotide sequence ID" value="NZ_VTDN01000019.1"/>
</dbReference>
<feature type="transmembrane region" description="Helical" evidence="1">
    <location>
        <begin position="40"/>
        <end position="60"/>
    </location>
</feature>
<reference evidence="2 3" key="1">
    <citation type="submission" date="2019-08" db="EMBL/GenBank/DDBJ databases">
        <title>Five species of Acinetobacter isolated from floral nectar and animal pollinators.</title>
        <authorList>
            <person name="Hendry T.A."/>
        </authorList>
    </citation>
    <scope>NUCLEOTIDE SEQUENCE [LARGE SCALE GENOMIC DNA]</scope>
    <source>
        <strain evidence="2 3">MD18.27</strain>
    </source>
</reference>
<dbReference type="InterPro" id="IPR006481">
    <property type="entry name" value="Phage_lambda_GpS_holin"/>
</dbReference>
<evidence type="ECO:0000256" key="1">
    <source>
        <dbReference type="SAM" id="Phobius"/>
    </source>
</evidence>
<evidence type="ECO:0000313" key="3">
    <source>
        <dbReference type="Proteomes" id="UP001339883"/>
    </source>
</evidence>
<accession>A0ABU6DYE7</accession>
<keyword evidence="1" id="KW-1133">Transmembrane helix</keyword>
<keyword evidence="1" id="KW-0812">Transmembrane</keyword>
<dbReference type="Proteomes" id="UP001339883">
    <property type="component" value="Unassembled WGS sequence"/>
</dbReference>
<dbReference type="NCBIfam" id="TIGR01594">
    <property type="entry name" value="holin_lambda"/>
    <property type="match status" value="1"/>
</dbReference>
<feature type="transmembrane region" description="Helical" evidence="1">
    <location>
        <begin position="13"/>
        <end position="33"/>
    </location>
</feature>